<protein>
    <recommendedName>
        <fullName evidence="5">Zinc finger PHD-type domain-containing protein</fullName>
    </recommendedName>
</protein>
<dbReference type="GO" id="GO:0031213">
    <property type="term" value="C:RSF complex"/>
    <property type="evidence" value="ECO:0007669"/>
    <property type="project" value="InterPro"/>
</dbReference>
<dbReference type="SUPFAM" id="SSF57903">
    <property type="entry name" value="FYVE/PHD zinc finger"/>
    <property type="match status" value="1"/>
</dbReference>
<feature type="compositionally biased region" description="Acidic residues" evidence="4">
    <location>
        <begin position="245"/>
        <end position="255"/>
    </location>
</feature>
<feature type="compositionally biased region" description="Basic residues" evidence="4">
    <location>
        <begin position="215"/>
        <end position="235"/>
    </location>
</feature>
<feature type="region of interest" description="Disordered" evidence="4">
    <location>
        <begin position="1"/>
        <end position="35"/>
    </location>
</feature>
<dbReference type="Pfam" id="PF00628">
    <property type="entry name" value="PHD"/>
    <property type="match status" value="1"/>
</dbReference>
<dbReference type="GO" id="GO:0008270">
    <property type="term" value="F:zinc ion binding"/>
    <property type="evidence" value="ECO:0007669"/>
    <property type="project" value="UniProtKB-KW"/>
</dbReference>
<evidence type="ECO:0000259" key="5">
    <source>
        <dbReference type="SMART" id="SM00249"/>
    </source>
</evidence>
<dbReference type="InterPro" id="IPR011011">
    <property type="entry name" value="Znf_FYVE_PHD"/>
</dbReference>
<feature type="region of interest" description="Disordered" evidence="4">
    <location>
        <begin position="525"/>
        <end position="628"/>
    </location>
</feature>
<evidence type="ECO:0000256" key="2">
    <source>
        <dbReference type="ARBA" id="ARBA00022771"/>
    </source>
</evidence>
<dbReference type="InterPro" id="IPR019787">
    <property type="entry name" value="Znf_PHD-finger"/>
</dbReference>
<evidence type="ECO:0000313" key="6">
    <source>
        <dbReference type="EMBL" id="RKU42809.1"/>
    </source>
</evidence>
<feature type="region of interest" description="Disordered" evidence="4">
    <location>
        <begin position="335"/>
        <end position="366"/>
    </location>
</feature>
<reference evidence="6 7" key="1">
    <citation type="submission" date="2018-08" db="EMBL/GenBank/DDBJ databases">
        <title>Draft genome of the lignicolous fungus Coniochaeta pulveracea.</title>
        <authorList>
            <person name="Borstlap C.J."/>
            <person name="De Witt R.N."/>
            <person name="Botha A."/>
            <person name="Volschenk H."/>
        </authorList>
    </citation>
    <scope>NUCLEOTIDE SEQUENCE [LARGE SCALE GENOMIC DNA]</scope>
    <source>
        <strain evidence="6 7">CAB683</strain>
    </source>
</reference>
<gene>
    <name evidence="6" type="ORF">DL546_005048</name>
</gene>
<feature type="compositionally biased region" description="Basic and acidic residues" evidence="4">
    <location>
        <begin position="345"/>
        <end position="366"/>
    </location>
</feature>
<accession>A0A420Y4K3</accession>
<feature type="compositionally biased region" description="Polar residues" evidence="4">
    <location>
        <begin position="586"/>
        <end position="616"/>
    </location>
</feature>
<dbReference type="PROSITE" id="PS01359">
    <property type="entry name" value="ZF_PHD_1"/>
    <property type="match status" value="1"/>
</dbReference>
<evidence type="ECO:0000256" key="1">
    <source>
        <dbReference type="ARBA" id="ARBA00022723"/>
    </source>
</evidence>
<dbReference type="SMART" id="SM00249">
    <property type="entry name" value="PHD"/>
    <property type="match status" value="1"/>
</dbReference>
<feature type="domain" description="Zinc finger PHD-type" evidence="5">
    <location>
        <begin position="458"/>
        <end position="506"/>
    </location>
</feature>
<feature type="compositionally biased region" description="Polar residues" evidence="4">
    <location>
        <begin position="749"/>
        <end position="764"/>
    </location>
</feature>
<keyword evidence="7" id="KW-1185">Reference proteome</keyword>
<keyword evidence="2" id="KW-0863">Zinc-finger</keyword>
<keyword evidence="3" id="KW-0862">Zinc</keyword>
<feature type="region of interest" description="Disordered" evidence="4">
    <location>
        <begin position="668"/>
        <end position="798"/>
    </location>
</feature>
<organism evidence="6 7">
    <name type="scientific">Coniochaeta pulveracea</name>
    <dbReference type="NCBI Taxonomy" id="177199"/>
    <lineage>
        <taxon>Eukaryota</taxon>
        <taxon>Fungi</taxon>
        <taxon>Dikarya</taxon>
        <taxon>Ascomycota</taxon>
        <taxon>Pezizomycotina</taxon>
        <taxon>Sordariomycetes</taxon>
        <taxon>Sordariomycetidae</taxon>
        <taxon>Coniochaetales</taxon>
        <taxon>Coniochaetaceae</taxon>
        <taxon>Coniochaeta</taxon>
    </lineage>
</organism>
<feature type="compositionally biased region" description="Polar residues" evidence="4">
    <location>
        <begin position="557"/>
        <end position="573"/>
    </location>
</feature>
<evidence type="ECO:0000256" key="4">
    <source>
        <dbReference type="SAM" id="MobiDB-lite"/>
    </source>
</evidence>
<dbReference type="EMBL" id="QVQW01000051">
    <property type="protein sequence ID" value="RKU42809.1"/>
    <property type="molecule type" value="Genomic_DNA"/>
</dbReference>
<dbReference type="PANTHER" id="PTHR14296">
    <property type="entry name" value="REMODELING AND SPACING FACTOR 1"/>
    <property type="match status" value="1"/>
</dbReference>
<dbReference type="InterPro" id="IPR028938">
    <property type="entry name" value="Rsf1-like"/>
</dbReference>
<dbReference type="InterPro" id="IPR019786">
    <property type="entry name" value="Zinc_finger_PHD-type_CS"/>
</dbReference>
<evidence type="ECO:0000256" key="3">
    <source>
        <dbReference type="ARBA" id="ARBA00022833"/>
    </source>
</evidence>
<dbReference type="AlphaFoldDB" id="A0A420Y4K3"/>
<dbReference type="InterPro" id="IPR001965">
    <property type="entry name" value="Znf_PHD"/>
</dbReference>
<dbReference type="Proteomes" id="UP000275385">
    <property type="component" value="Unassembled WGS sequence"/>
</dbReference>
<feature type="compositionally biased region" description="Low complexity" evidence="4">
    <location>
        <begin position="18"/>
        <end position="35"/>
    </location>
</feature>
<proteinExistence type="predicted"/>
<feature type="compositionally biased region" description="Low complexity" evidence="4">
    <location>
        <begin position="668"/>
        <end position="677"/>
    </location>
</feature>
<dbReference type="STRING" id="177199.A0A420Y4K3"/>
<dbReference type="InterPro" id="IPR013083">
    <property type="entry name" value="Znf_RING/FYVE/PHD"/>
</dbReference>
<comment type="caution">
    <text evidence="6">The sequence shown here is derived from an EMBL/GenBank/DDBJ whole genome shotgun (WGS) entry which is preliminary data.</text>
</comment>
<sequence>MPSTRRKRAYDEANLDNAETPTRAPAKAPKVAATPKEPSLLDSIRNMWQFANLYQWILLFGAAIKLDNDFDIEDLEAECLKPFSTKLQEIGLSMLKFLSSHRGLTLELFDEYTRRQFLAKAPSKNPFGPPEEPALRFADFDVFTKIRVLQSMTQLIMMNPEKLRERTEEHKDADQTNWRIEPYGWDREERTYFVLDDNRVYRMTAPPEEEPVAPKPKKNSKKAKAAARASKRRRISTAPTSEAGDAGDEASEDDKQEAQREDDGIGGAKWECVAVTLEDVNELLGWMKNTRDPDEKILRDQLQDHLVPILERQVESKKRKQLQREKELLALEKMAHAKRSSRLAHKMEHQRAEEQAREEERKRREEEALARKQEKERLRLERERESRLLSREKRLKEREMRRLQHEEELAHLSEDSKRTGSNLDGRLSERRLKAEIEKNKRALEEIDEEEDDWIFDCVCGVYGQVDDGTHSVACERCNVWQHSKCLGIKESDADREDFHFICEPCKRSRSDGHKKIKIKVNRLDVSPSTVRPTGAAEASSPQPARSGHLVVELESRPSASESLVLPPTQTQKPNGVPQKQADLHSHTSSPSTNPFTNPGPLTNGTGLNPFSSFHPTLSPPDQSPNKARAYNNLYEPLIPGDASPIRGIAPERPTQQLHVVDNRLIVSTSSTTDSAATKRATPPRLLPPQGPSVLQPPARAMTGTVGTPSNILTATPQLTPVQEQTMTPLPPSRGGLSPTKHSPPPPSQTPLNGSFSASFSSAQKDGSPKRSILPPTEYLSPSPPQPNLTPPVKHAVPLPRRSLSPFAQPAARSTEQSVDQTVEEVRGQLVESTVEAVGLVKQPANPAEQE</sequence>
<dbReference type="GO" id="GO:0006355">
    <property type="term" value="P:regulation of DNA-templated transcription"/>
    <property type="evidence" value="ECO:0007669"/>
    <property type="project" value="InterPro"/>
</dbReference>
<dbReference type="PANTHER" id="PTHR14296:SF3">
    <property type="entry name" value="DIKAR, ISOFORM F"/>
    <property type="match status" value="1"/>
</dbReference>
<name>A0A420Y4K3_9PEZI</name>
<evidence type="ECO:0000313" key="7">
    <source>
        <dbReference type="Proteomes" id="UP000275385"/>
    </source>
</evidence>
<feature type="compositionally biased region" description="Polar residues" evidence="4">
    <location>
        <begin position="704"/>
        <end position="727"/>
    </location>
</feature>
<keyword evidence="1" id="KW-0479">Metal-binding</keyword>
<dbReference type="Gene3D" id="3.30.40.10">
    <property type="entry name" value="Zinc/RING finger domain, C3HC4 (zinc finger)"/>
    <property type="match status" value="1"/>
</dbReference>
<dbReference type="OrthoDB" id="303107at2759"/>
<feature type="region of interest" description="Disordered" evidence="4">
    <location>
        <begin position="205"/>
        <end position="266"/>
    </location>
</feature>